<dbReference type="Pfam" id="PF06904">
    <property type="entry name" value="Extensin-like_C"/>
    <property type="match status" value="1"/>
</dbReference>
<protein>
    <recommendedName>
        <fullName evidence="3">Extensin-like C-terminal domain-containing protein</fullName>
    </recommendedName>
</protein>
<feature type="region of interest" description="Disordered" evidence="1">
    <location>
        <begin position="37"/>
        <end position="117"/>
    </location>
</feature>
<evidence type="ECO:0000256" key="1">
    <source>
        <dbReference type="SAM" id="MobiDB-lite"/>
    </source>
</evidence>
<accession>A0ABQ5W005</accession>
<feature type="chain" id="PRO_5047166782" description="Extensin-like C-terminal domain-containing protein" evidence="2">
    <location>
        <begin position="23"/>
        <end position="304"/>
    </location>
</feature>
<evidence type="ECO:0000259" key="3">
    <source>
        <dbReference type="Pfam" id="PF06904"/>
    </source>
</evidence>
<proteinExistence type="predicted"/>
<dbReference type="InterPro" id="IPR009683">
    <property type="entry name" value="Extensin-like_C"/>
</dbReference>
<feature type="signal peptide" evidence="2">
    <location>
        <begin position="1"/>
        <end position="22"/>
    </location>
</feature>
<reference evidence="5" key="1">
    <citation type="journal article" date="2019" name="Int. J. Syst. Evol. Microbiol.">
        <title>The Global Catalogue of Microorganisms (GCM) 10K type strain sequencing project: providing services to taxonomists for standard genome sequencing and annotation.</title>
        <authorList>
            <consortium name="The Broad Institute Genomics Platform"/>
            <consortium name="The Broad Institute Genome Sequencing Center for Infectious Disease"/>
            <person name="Wu L."/>
            <person name="Ma J."/>
        </authorList>
    </citation>
    <scope>NUCLEOTIDE SEQUENCE [LARGE SCALE GENOMIC DNA]</scope>
    <source>
        <strain evidence="5">NBRC 112416</strain>
    </source>
</reference>
<evidence type="ECO:0000313" key="4">
    <source>
        <dbReference type="EMBL" id="GLQ53394.1"/>
    </source>
</evidence>
<gene>
    <name evidence="4" type="ORF">GCM10010862_06520</name>
</gene>
<dbReference type="Proteomes" id="UP001156691">
    <property type="component" value="Unassembled WGS sequence"/>
</dbReference>
<organism evidence="4 5">
    <name type="scientific">Devosia nitrariae</name>
    <dbReference type="NCBI Taxonomy" id="2071872"/>
    <lineage>
        <taxon>Bacteria</taxon>
        <taxon>Pseudomonadati</taxon>
        <taxon>Pseudomonadota</taxon>
        <taxon>Alphaproteobacteria</taxon>
        <taxon>Hyphomicrobiales</taxon>
        <taxon>Devosiaceae</taxon>
        <taxon>Devosia</taxon>
    </lineage>
</organism>
<feature type="compositionally biased region" description="Basic and acidic residues" evidence="1">
    <location>
        <begin position="55"/>
        <end position="68"/>
    </location>
</feature>
<name>A0ABQ5W005_9HYPH</name>
<dbReference type="EMBL" id="BSNS01000003">
    <property type="protein sequence ID" value="GLQ53394.1"/>
    <property type="molecule type" value="Genomic_DNA"/>
</dbReference>
<keyword evidence="2" id="KW-0732">Signal</keyword>
<sequence>MRFFVPTLLIAVLPIVALPAAAQDFLSPLEEMVENLAEEIAPRRPPPPPAGEPAETERAPVPRERPAELEEAPQDAPLPRPRPEAEDGEPDAGADEAGTPAQTDAPQEGEPSGEPEVPRVYQAACPAVLRGLIEAELLPPIAEGECMERSPLQVTGVLANGRMVPLSAPVTLNCQMASALPAWVETIDGYLRSREDTALSEISVGTSYLCRPRNNVEEADISEHGFANALDVTGFALEDGRTISLPAQWSPASASAGRLLRFAHAAACANFSTVLGPEANTLHEDHLHLDLGCHGTACRARICE</sequence>
<keyword evidence="5" id="KW-1185">Reference proteome</keyword>
<comment type="caution">
    <text evidence="4">The sequence shown here is derived from an EMBL/GenBank/DDBJ whole genome shotgun (WGS) entry which is preliminary data.</text>
</comment>
<evidence type="ECO:0000313" key="5">
    <source>
        <dbReference type="Proteomes" id="UP001156691"/>
    </source>
</evidence>
<feature type="domain" description="Extensin-like C-terminal" evidence="3">
    <location>
        <begin position="135"/>
        <end position="298"/>
    </location>
</feature>
<dbReference type="RefSeq" id="WP_284338840.1">
    <property type="nucleotide sequence ID" value="NZ_BSNS01000003.1"/>
</dbReference>
<evidence type="ECO:0000256" key="2">
    <source>
        <dbReference type="SAM" id="SignalP"/>
    </source>
</evidence>